<gene>
    <name evidence="4" type="ORF">CYY_007567</name>
</gene>
<dbReference type="EMBL" id="AJWJ01000411">
    <property type="protein sequence ID" value="KAF2071119.1"/>
    <property type="molecule type" value="Genomic_DNA"/>
</dbReference>
<feature type="transmembrane region" description="Helical" evidence="2">
    <location>
        <begin position="167"/>
        <end position="186"/>
    </location>
</feature>
<evidence type="ECO:0000313" key="4">
    <source>
        <dbReference type="EMBL" id="KAF2071119.1"/>
    </source>
</evidence>
<keyword evidence="2" id="KW-1133">Transmembrane helix</keyword>
<dbReference type="InterPro" id="IPR058581">
    <property type="entry name" value="TM_HPP"/>
</dbReference>
<evidence type="ECO:0000256" key="2">
    <source>
        <dbReference type="SAM" id="Phobius"/>
    </source>
</evidence>
<dbReference type="PANTHER" id="PTHR33741">
    <property type="entry name" value="TRANSMEMBRANE PROTEIN DDB_G0269096-RELATED"/>
    <property type="match status" value="1"/>
</dbReference>
<feature type="region of interest" description="Disordered" evidence="1">
    <location>
        <begin position="1"/>
        <end position="56"/>
    </location>
</feature>
<organism evidence="4 5">
    <name type="scientific">Polysphondylium violaceum</name>
    <dbReference type="NCBI Taxonomy" id="133409"/>
    <lineage>
        <taxon>Eukaryota</taxon>
        <taxon>Amoebozoa</taxon>
        <taxon>Evosea</taxon>
        <taxon>Eumycetozoa</taxon>
        <taxon>Dictyostelia</taxon>
        <taxon>Dictyosteliales</taxon>
        <taxon>Dictyosteliaceae</taxon>
        <taxon>Polysphondylium</taxon>
    </lineage>
</organism>
<dbReference type="PANTHER" id="PTHR33741:SF5">
    <property type="entry name" value="TRANSMEMBRANE PROTEIN DDB_G0269096-RELATED"/>
    <property type="match status" value="1"/>
</dbReference>
<evidence type="ECO:0000259" key="3">
    <source>
        <dbReference type="Pfam" id="PF04982"/>
    </source>
</evidence>
<feature type="transmembrane region" description="Helical" evidence="2">
    <location>
        <begin position="88"/>
        <end position="106"/>
    </location>
</feature>
<dbReference type="OrthoDB" id="2016548at2759"/>
<dbReference type="Proteomes" id="UP000695562">
    <property type="component" value="Unassembled WGS sequence"/>
</dbReference>
<feature type="transmembrane region" description="Helical" evidence="2">
    <location>
        <begin position="213"/>
        <end position="234"/>
    </location>
</feature>
<protein>
    <recommendedName>
        <fullName evidence="3">HPP transmembrane region domain-containing protein</fullName>
    </recommendedName>
</protein>
<evidence type="ECO:0000313" key="5">
    <source>
        <dbReference type="Proteomes" id="UP000695562"/>
    </source>
</evidence>
<dbReference type="AlphaFoldDB" id="A0A8J4PRQ5"/>
<feature type="transmembrane region" description="Helical" evidence="2">
    <location>
        <begin position="118"/>
        <end position="136"/>
    </location>
</feature>
<dbReference type="Pfam" id="PF04982">
    <property type="entry name" value="TM_HPP"/>
    <property type="match status" value="1"/>
</dbReference>
<dbReference type="InterPro" id="IPR007065">
    <property type="entry name" value="HPP"/>
</dbReference>
<keyword evidence="2" id="KW-0472">Membrane</keyword>
<keyword evidence="5" id="KW-1185">Reference proteome</keyword>
<keyword evidence="2" id="KW-0812">Transmembrane</keyword>
<comment type="caution">
    <text evidence="4">The sequence shown here is derived from an EMBL/GenBank/DDBJ whole genome shotgun (WGS) entry which is preliminary data.</text>
</comment>
<evidence type="ECO:0000256" key="1">
    <source>
        <dbReference type="SAM" id="MobiDB-lite"/>
    </source>
</evidence>
<feature type="compositionally biased region" description="Low complexity" evidence="1">
    <location>
        <begin position="13"/>
        <end position="25"/>
    </location>
</feature>
<accession>A0A8J4PRQ5</accession>
<sequence>MEQQHQEIELEEQGNTNNNSSNGNNDQDDNGNIEQEKEEIGGATSSDNKQQQQQQVVDKSAKGWIKNYGKKWKGTTKSPKMVPPIEMLFSWLGSFIGIGLVATIHYHVFIDKHMDADFQMIIGSFAASSVLIYGAVTSPLAQPRNLVLGHFLSAIIGVAFKHALQHVSLALASALAVSVSIVVMQLTKSLHPPGSATALIAVMSTTDYRWAGFFYVFMPVMTGVLIMLLVALVVNNISPKRSYPLYWW</sequence>
<feature type="domain" description="HPP transmembrane region" evidence="3">
    <location>
        <begin position="81"/>
        <end position="244"/>
    </location>
</feature>
<reference evidence="4" key="1">
    <citation type="submission" date="2020-01" db="EMBL/GenBank/DDBJ databases">
        <title>Development of genomics and gene disruption for Polysphondylium violaceum indicates a role for the polyketide synthase stlB in stalk morphogenesis.</title>
        <authorList>
            <person name="Narita B."/>
            <person name="Kawabe Y."/>
            <person name="Kin K."/>
            <person name="Saito T."/>
            <person name="Gibbs R."/>
            <person name="Kuspa A."/>
            <person name="Muzny D."/>
            <person name="Queller D."/>
            <person name="Richards S."/>
            <person name="Strassman J."/>
            <person name="Sucgang R."/>
            <person name="Worley K."/>
            <person name="Schaap P."/>
        </authorList>
    </citation>
    <scope>NUCLEOTIDE SEQUENCE</scope>
    <source>
        <strain evidence="4">QSvi11</strain>
    </source>
</reference>
<name>A0A8J4PRQ5_9MYCE</name>
<proteinExistence type="predicted"/>